<feature type="region of interest" description="Disordered" evidence="12">
    <location>
        <begin position="114"/>
        <end position="184"/>
    </location>
</feature>
<feature type="domain" description="Protein kinase" evidence="13">
    <location>
        <begin position="259"/>
        <end position="584"/>
    </location>
</feature>
<evidence type="ECO:0000259" key="14">
    <source>
        <dbReference type="PROSITE" id="PS51285"/>
    </source>
</evidence>
<dbReference type="AlphaFoldDB" id="A0A6G1GIX7"/>
<evidence type="ECO:0000256" key="10">
    <source>
        <dbReference type="ARBA" id="ARBA00048679"/>
    </source>
</evidence>
<feature type="compositionally biased region" description="Basic and acidic residues" evidence="12">
    <location>
        <begin position="174"/>
        <end position="184"/>
    </location>
</feature>
<dbReference type="InterPro" id="IPR017441">
    <property type="entry name" value="Protein_kinase_ATP_BS"/>
</dbReference>
<dbReference type="PANTHER" id="PTHR22988:SF76">
    <property type="entry name" value="CHROMOSOME UNDETERMINED SCAFFOLD_135, WHOLE GENOME SHOTGUN SEQUENCE"/>
    <property type="match status" value="1"/>
</dbReference>
<protein>
    <recommendedName>
        <fullName evidence="1">non-specific serine/threonine protein kinase</fullName>
        <ecNumber evidence="1">2.7.11.1</ecNumber>
    </recommendedName>
</protein>
<dbReference type="PROSITE" id="PS51285">
    <property type="entry name" value="AGC_KINASE_CTER"/>
    <property type="match status" value="1"/>
</dbReference>
<evidence type="ECO:0000256" key="9">
    <source>
        <dbReference type="ARBA" id="ARBA00047899"/>
    </source>
</evidence>
<evidence type="ECO:0000256" key="12">
    <source>
        <dbReference type="SAM" id="MobiDB-lite"/>
    </source>
</evidence>
<dbReference type="InterPro" id="IPR008271">
    <property type="entry name" value="Ser/Thr_kinase_AS"/>
</dbReference>
<proteinExistence type="inferred from homology"/>
<evidence type="ECO:0000256" key="8">
    <source>
        <dbReference type="ARBA" id="ARBA00038271"/>
    </source>
</evidence>
<dbReference type="SUPFAM" id="SSF56112">
    <property type="entry name" value="Protein kinase-like (PK-like)"/>
    <property type="match status" value="1"/>
</dbReference>
<dbReference type="EMBL" id="ML977221">
    <property type="protein sequence ID" value="KAF1980774.1"/>
    <property type="molecule type" value="Genomic_DNA"/>
</dbReference>
<gene>
    <name evidence="15" type="ORF">K402DRAFT_266375</name>
</gene>
<dbReference type="PROSITE" id="PS00107">
    <property type="entry name" value="PROTEIN_KINASE_ATP"/>
    <property type="match status" value="1"/>
</dbReference>
<dbReference type="Gene3D" id="3.30.200.20">
    <property type="entry name" value="Phosphorylase Kinase, domain 1"/>
    <property type="match status" value="1"/>
</dbReference>
<evidence type="ECO:0000256" key="6">
    <source>
        <dbReference type="ARBA" id="ARBA00022777"/>
    </source>
</evidence>
<evidence type="ECO:0000256" key="11">
    <source>
        <dbReference type="PROSITE-ProRule" id="PRU10141"/>
    </source>
</evidence>
<dbReference type="OrthoDB" id="3638488at2759"/>
<dbReference type="Pfam" id="PF00069">
    <property type="entry name" value="Pkinase"/>
    <property type="match status" value="2"/>
</dbReference>
<evidence type="ECO:0000256" key="5">
    <source>
        <dbReference type="ARBA" id="ARBA00022741"/>
    </source>
</evidence>
<dbReference type="InterPro" id="IPR000961">
    <property type="entry name" value="AGC-kinase_C"/>
</dbReference>
<evidence type="ECO:0000313" key="16">
    <source>
        <dbReference type="Proteomes" id="UP000800041"/>
    </source>
</evidence>
<dbReference type="FunFam" id="3.30.200.20:FF:000192">
    <property type="entry name" value="Serine/threonine-protein kinase cot-1"/>
    <property type="match status" value="1"/>
</dbReference>
<dbReference type="GO" id="GO:0005524">
    <property type="term" value="F:ATP binding"/>
    <property type="evidence" value="ECO:0007669"/>
    <property type="project" value="UniProtKB-UniRule"/>
</dbReference>
<dbReference type="Gene3D" id="1.10.510.10">
    <property type="entry name" value="Transferase(Phosphotransferase) domain 1"/>
    <property type="match status" value="1"/>
</dbReference>
<evidence type="ECO:0000256" key="7">
    <source>
        <dbReference type="ARBA" id="ARBA00022840"/>
    </source>
</evidence>
<dbReference type="SMART" id="SM00133">
    <property type="entry name" value="S_TK_X"/>
    <property type="match status" value="1"/>
</dbReference>
<keyword evidence="16" id="KW-1185">Reference proteome</keyword>
<comment type="catalytic activity">
    <reaction evidence="10">
        <text>L-seryl-[protein] + ATP = O-phospho-L-seryl-[protein] + ADP + H(+)</text>
        <dbReference type="Rhea" id="RHEA:17989"/>
        <dbReference type="Rhea" id="RHEA-COMP:9863"/>
        <dbReference type="Rhea" id="RHEA-COMP:11604"/>
        <dbReference type="ChEBI" id="CHEBI:15378"/>
        <dbReference type="ChEBI" id="CHEBI:29999"/>
        <dbReference type="ChEBI" id="CHEBI:30616"/>
        <dbReference type="ChEBI" id="CHEBI:83421"/>
        <dbReference type="ChEBI" id="CHEBI:456216"/>
        <dbReference type="EC" id="2.7.11.1"/>
    </reaction>
</comment>
<feature type="domain" description="AGC-kinase C-terminal" evidence="14">
    <location>
        <begin position="585"/>
        <end position="659"/>
    </location>
</feature>
<dbReference type="SMART" id="SM00220">
    <property type="entry name" value="S_TKc"/>
    <property type="match status" value="1"/>
</dbReference>
<organism evidence="15 16">
    <name type="scientific">Aulographum hederae CBS 113979</name>
    <dbReference type="NCBI Taxonomy" id="1176131"/>
    <lineage>
        <taxon>Eukaryota</taxon>
        <taxon>Fungi</taxon>
        <taxon>Dikarya</taxon>
        <taxon>Ascomycota</taxon>
        <taxon>Pezizomycotina</taxon>
        <taxon>Dothideomycetes</taxon>
        <taxon>Pleosporomycetidae</taxon>
        <taxon>Aulographales</taxon>
        <taxon>Aulographaceae</taxon>
    </lineage>
</organism>
<comment type="similarity">
    <text evidence="8">Belongs to the protein kinase superfamily. STE Ser/Thr protein kinase family. COT1 subfamily.</text>
</comment>
<dbReference type="GO" id="GO:0004674">
    <property type="term" value="F:protein serine/threonine kinase activity"/>
    <property type="evidence" value="ECO:0007669"/>
    <property type="project" value="UniProtKB-KW"/>
</dbReference>
<name>A0A6G1GIX7_9PEZI</name>
<dbReference type="InterPro" id="IPR011009">
    <property type="entry name" value="Kinase-like_dom_sf"/>
</dbReference>
<keyword evidence="3" id="KW-0597">Phosphoprotein</keyword>
<evidence type="ECO:0000256" key="2">
    <source>
        <dbReference type="ARBA" id="ARBA00022527"/>
    </source>
</evidence>
<accession>A0A6G1GIX7</accession>
<evidence type="ECO:0000259" key="13">
    <source>
        <dbReference type="PROSITE" id="PS50011"/>
    </source>
</evidence>
<dbReference type="InterPro" id="IPR000719">
    <property type="entry name" value="Prot_kinase_dom"/>
</dbReference>
<evidence type="ECO:0000256" key="1">
    <source>
        <dbReference type="ARBA" id="ARBA00012513"/>
    </source>
</evidence>
<keyword evidence="6 15" id="KW-0418">Kinase</keyword>
<sequence length="659" mass="75408">MNTNPPTNRLHLNFGFQNNDRNQANFNGETGRQFPTTPSTFPQPVYPNQQGQQEVWGAQQNNNGFASGGYFMNNPTNPYPPQVGYQQVNNLPTPGGQFRTPGYDDRINGLQHQFSHQNLGGGTPRAGSPYGRNPSPNLQRPRTAGDGRGQQQYNSYLSPPMPPTANSLMSDEEPPPKNPDRYSDNVQKRAKISTGTVSTFFKDSVQRARDRNARALELEQVLKDPAISENRKLQKEHNMKRAEAQFLRFLRTKERPENFSTLKIIGKGAFGEVRLVQRKNDGKIYALKSLVKSEMFKKDQLAHVRSERDILAESDSPWVVKLHTTFQDNTFLYMLMEFLPGGDLMTMLIKYEIFTEDITRFYMAEITLAIEAVHKLGFIHRDIKPDNILLDRGGHIKLTDFGLSTGFHKEHEASYYQQLLSGGKHRSSRDNRNSINFDQIQLTVSNRSQINTWRKSRRQLAYSTVGTPDYIAPEIFSGKGYDFGCDWWSVGTIMFECLIGWPPFCAEEAHDTYRKIVDWPRHLHFPHDQQLGPEAQNFIERYVLRLRANRLGDILTIRFSLICDADNRLGRIGGAHEIKQHPFFRGVSWDGLRRIRAPFEPKLQSNVDTQYFPIDEIPQNDTSAQLRAQTAQQGEEVAAEMSLPFIGYTYKRFDAFRGS</sequence>
<dbReference type="PROSITE" id="PS50011">
    <property type="entry name" value="PROTEIN_KINASE_DOM"/>
    <property type="match status" value="1"/>
</dbReference>
<evidence type="ECO:0000313" key="15">
    <source>
        <dbReference type="EMBL" id="KAF1980774.1"/>
    </source>
</evidence>
<keyword evidence="5 11" id="KW-0547">Nucleotide-binding</keyword>
<dbReference type="EC" id="2.7.11.1" evidence="1"/>
<evidence type="ECO:0000256" key="4">
    <source>
        <dbReference type="ARBA" id="ARBA00022679"/>
    </source>
</evidence>
<reference evidence="15" key="1">
    <citation type="journal article" date="2020" name="Stud. Mycol.">
        <title>101 Dothideomycetes genomes: a test case for predicting lifestyles and emergence of pathogens.</title>
        <authorList>
            <person name="Haridas S."/>
            <person name="Albert R."/>
            <person name="Binder M."/>
            <person name="Bloem J."/>
            <person name="Labutti K."/>
            <person name="Salamov A."/>
            <person name="Andreopoulos B."/>
            <person name="Baker S."/>
            <person name="Barry K."/>
            <person name="Bills G."/>
            <person name="Bluhm B."/>
            <person name="Cannon C."/>
            <person name="Castanera R."/>
            <person name="Culley D."/>
            <person name="Daum C."/>
            <person name="Ezra D."/>
            <person name="Gonzalez J."/>
            <person name="Henrissat B."/>
            <person name="Kuo A."/>
            <person name="Liang C."/>
            <person name="Lipzen A."/>
            <person name="Lutzoni F."/>
            <person name="Magnuson J."/>
            <person name="Mondo S."/>
            <person name="Nolan M."/>
            <person name="Ohm R."/>
            <person name="Pangilinan J."/>
            <person name="Park H.-J."/>
            <person name="Ramirez L."/>
            <person name="Alfaro M."/>
            <person name="Sun H."/>
            <person name="Tritt A."/>
            <person name="Yoshinaga Y."/>
            <person name="Zwiers L.-H."/>
            <person name="Turgeon B."/>
            <person name="Goodwin S."/>
            <person name="Spatafora J."/>
            <person name="Crous P."/>
            <person name="Grigoriev I."/>
        </authorList>
    </citation>
    <scope>NUCLEOTIDE SEQUENCE</scope>
    <source>
        <strain evidence="15">CBS 113979</strain>
    </source>
</reference>
<comment type="catalytic activity">
    <reaction evidence="9">
        <text>L-threonyl-[protein] + ATP = O-phospho-L-threonyl-[protein] + ADP + H(+)</text>
        <dbReference type="Rhea" id="RHEA:46608"/>
        <dbReference type="Rhea" id="RHEA-COMP:11060"/>
        <dbReference type="Rhea" id="RHEA-COMP:11605"/>
        <dbReference type="ChEBI" id="CHEBI:15378"/>
        <dbReference type="ChEBI" id="CHEBI:30013"/>
        <dbReference type="ChEBI" id="CHEBI:30616"/>
        <dbReference type="ChEBI" id="CHEBI:61977"/>
        <dbReference type="ChEBI" id="CHEBI:456216"/>
        <dbReference type="EC" id="2.7.11.1"/>
    </reaction>
</comment>
<feature type="binding site" evidence="11">
    <location>
        <position position="288"/>
    </location>
    <ligand>
        <name>ATP</name>
        <dbReference type="ChEBI" id="CHEBI:30616"/>
    </ligand>
</feature>
<dbReference type="InterPro" id="IPR050839">
    <property type="entry name" value="Rho-assoc_Ser/Thr_Kinase"/>
</dbReference>
<keyword evidence="4" id="KW-0808">Transferase</keyword>
<keyword evidence="2" id="KW-0723">Serine/threonine-protein kinase</keyword>
<keyword evidence="7 11" id="KW-0067">ATP-binding</keyword>
<dbReference type="PANTHER" id="PTHR22988">
    <property type="entry name" value="MYOTONIC DYSTROPHY S/T KINASE-RELATED"/>
    <property type="match status" value="1"/>
</dbReference>
<dbReference type="PROSITE" id="PS00108">
    <property type="entry name" value="PROTEIN_KINASE_ST"/>
    <property type="match status" value="1"/>
</dbReference>
<dbReference type="Proteomes" id="UP000800041">
    <property type="component" value="Unassembled WGS sequence"/>
</dbReference>
<evidence type="ECO:0000256" key="3">
    <source>
        <dbReference type="ARBA" id="ARBA00022553"/>
    </source>
</evidence>